<dbReference type="AlphaFoldDB" id="A0A0F6QYF5"/>
<dbReference type="PATRIC" id="fig|161896.4.peg.2129"/>
<dbReference type="InterPro" id="IPR029058">
    <property type="entry name" value="AB_hydrolase_fold"/>
</dbReference>
<dbReference type="EMBL" id="CP011311">
    <property type="protein sequence ID" value="AKE40115.1"/>
    <property type="molecule type" value="Genomic_DNA"/>
</dbReference>
<dbReference type="HOGENOM" id="CLU_023789_0_0_11"/>
<gene>
    <name evidence="1" type="ORF">UL81_10910</name>
</gene>
<accession>A0A0F6QYF5</accession>
<reference evidence="1 2" key="1">
    <citation type="journal article" date="2015" name="Genome Announc.">
        <title>Complete Genome Sequence of Corynebacterium camporealensis DSM 44610, Isolated from the Milk of a Manchega Sheep with Subclinical Mastitis.</title>
        <authorList>
            <person name="Ruckert C."/>
            <person name="Albersmeier A."/>
            <person name="Winkler A."/>
            <person name="Tauch A."/>
        </authorList>
    </citation>
    <scope>NUCLEOTIDE SEQUENCE [LARGE SCALE GENOMIC DNA]</scope>
    <source>
        <strain evidence="1 2">DSM 44610</strain>
    </source>
</reference>
<organism evidence="1 2">
    <name type="scientific">Corynebacterium camporealensis</name>
    <dbReference type="NCBI Taxonomy" id="161896"/>
    <lineage>
        <taxon>Bacteria</taxon>
        <taxon>Bacillati</taxon>
        <taxon>Actinomycetota</taxon>
        <taxon>Actinomycetes</taxon>
        <taxon>Mycobacteriales</taxon>
        <taxon>Corynebacteriaceae</taxon>
        <taxon>Corynebacterium</taxon>
    </lineage>
</organism>
<dbReference type="KEGG" id="ccj:UL81_10910"/>
<dbReference type="OrthoDB" id="4397445at2"/>
<dbReference type="InterPro" id="IPR027787">
    <property type="entry name" value="Alpha/beta-hydrolase_catalytic"/>
</dbReference>
<dbReference type="SUPFAM" id="SSF53474">
    <property type="entry name" value="alpha/beta-Hydrolases"/>
    <property type="match status" value="1"/>
</dbReference>
<dbReference type="Pfam" id="PF15420">
    <property type="entry name" value="Abhydrolase_9_N"/>
    <property type="match status" value="1"/>
</dbReference>
<name>A0A0F6QYF5_9CORY</name>
<keyword evidence="2" id="KW-1185">Reference proteome</keyword>
<dbReference type="ESTHER" id="9cory-a0a0f6qyf5">
    <property type="family name" value="Abhydrolase_9"/>
</dbReference>
<evidence type="ECO:0000313" key="1">
    <source>
        <dbReference type="EMBL" id="AKE40115.1"/>
    </source>
</evidence>
<dbReference type="Proteomes" id="UP000033566">
    <property type="component" value="Chromosome"/>
</dbReference>
<evidence type="ECO:0000313" key="2">
    <source>
        <dbReference type="Proteomes" id="UP000033566"/>
    </source>
</evidence>
<dbReference type="STRING" id="161896.UL81_10910"/>
<sequence>MKRLLARAVLTGLGVLSDITPGLRMTRKRTLPPEMSAGILGAELATWAAVSPSLLPRPWWVTAANVAIGQGVGHLGAATVAFTLNRIGKRPQDRLGPGHRQILHAAIGAGTILNVARSLRNQRIQAGFVGKEIVRGPATAAIGLSAGTAGYGVLLLLGEATQFTATRLSRQLGRWVPALLAWPLVTAGMTLTAVFLSNRVVLRRWIRHLSARAQRINKLVFPGTMMPWEPERSGSPWSYEPWSALGQQGRRFVSNGPRARDIQKVMECDSAHEPIRIYAGLVPGRPMRHAARQVLAEMERTGAFRRNTLVIQMPAGSGWLSNWSVSAYEFLTRGDCVTVTVQYSYLPSVFSYVVDKQAPKEAARELIHAIQRRLEDLPEEDRPRVYFAGESLGAYAIMDNYEDLDSLLADCNGAVFTGPPRMTHFTQNLQRDTGSMERLPLIDGGRHVRFATVPAHTRHDAFGRSYTHVWKRPRMLVAQHASDAIVWWDMNLAFTRPGWMREPQPDTLYADTFPRLNWAPLISFWQIGLDQINSLNVPGGHGHNYFWENFWYWDEVLGSQSRKPLNPRIAERMRRFVSKDA</sequence>
<dbReference type="RefSeq" id="WP_035106282.1">
    <property type="nucleotide sequence ID" value="NZ_CP011311.1"/>
</dbReference>
<protein>
    <submittedName>
        <fullName evidence="1">Putative membrane protein</fullName>
    </submittedName>
</protein>
<dbReference type="InterPro" id="IPR027788">
    <property type="entry name" value="Alpha/beta-hydrolase_N_dom"/>
</dbReference>
<dbReference type="Pfam" id="PF10081">
    <property type="entry name" value="Abhydrolase_9"/>
    <property type="match status" value="1"/>
</dbReference>
<proteinExistence type="predicted"/>